<comment type="caution">
    <text evidence="2">The sequence shown here is derived from an EMBL/GenBank/DDBJ whole genome shotgun (WGS) entry which is preliminary data.</text>
</comment>
<organism evidence="2 3">
    <name type="scientific">Cardiocondyla obscurior</name>
    <dbReference type="NCBI Taxonomy" id="286306"/>
    <lineage>
        <taxon>Eukaryota</taxon>
        <taxon>Metazoa</taxon>
        <taxon>Ecdysozoa</taxon>
        <taxon>Arthropoda</taxon>
        <taxon>Hexapoda</taxon>
        <taxon>Insecta</taxon>
        <taxon>Pterygota</taxon>
        <taxon>Neoptera</taxon>
        <taxon>Endopterygota</taxon>
        <taxon>Hymenoptera</taxon>
        <taxon>Apocrita</taxon>
        <taxon>Aculeata</taxon>
        <taxon>Formicoidea</taxon>
        <taxon>Formicidae</taxon>
        <taxon>Myrmicinae</taxon>
        <taxon>Cardiocondyla</taxon>
    </lineage>
</organism>
<gene>
    <name evidence="2" type="ORF">PUN28_019149</name>
</gene>
<name>A0AAW2EFU8_9HYME</name>
<reference evidence="2 3" key="1">
    <citation type="submission" date="2023-03" db="EMBL/GenBank/DDBJ databases">
        <title>High recombination rates correlate with genetic variation in Cardiocondyla obscurior ants.</title>
        <authorList>
            <person name="Errbii M."/>
        </authorList>
    </citation>
    <scope>NUCLEOTIDE SEQUENCE [LARGE SCALE GENOMIC DNA]</scope>
    <source>
        <strain evidence="2">Alpha-2009</strain>
        <tissue evidence="2">Whole body</tissue>
    </source>
</reference>
<sequence>MAVGRCPFRAPTKNNLADAKIAPFNAPKVEHATKNGMIQDITPNTAMIYKSPSEDSCKSDRNNNRKSFHASKSPLRYLRGDESIRFNRV</sequence>
<evidence type="ECO:0000313" key="2">
    <source>
        <dbReference type="EMBL" id="KAL0101810.1"/>
    </source>
</evidence>
<dbReference type="EMBL" id="JADYXP020000024">
    <property type="protein sequence ID" value="KAL0101810.1"/>
    <property type="molecule type" value="Genomic_DNA"/>
</dbReference>
<protein>
    <submittedName>
        <fullName evidence="2">Uncharacterized protein</fullName>
    </submittedName>
</protein>
<keyword evidence="3" id="KW-1185">Reference proteome</keyword>
<feature type="region of interest" description="Disordered" evidence="1">
    <location>
        <begin position="49"/>
        <end position="74"/>
    </location>
</feature>
<accession>A0AAW2EFU8</accession>
<dbReference type="AlphaFoldDB" id="A0AAW2EFU8"/>
<proteinExistence type="predicted"/>
<evidence type="ECO:0000313" key="3">
    <source>
        <dbReference type="Proteomes" id="UP001430953"/>
    </source>
</evidence>
<evidence type="ECO:0000256" key="1">
    <source>
        <dbReference type="SAM" id="MobiDB-lite"/>
    </source>
</evidence>
<dbReference type="Proteomes" id="UP001430953">
    <property type="component" value="Unassembled WGS sequence"/>
</dbReference>
<feature type="compositionally biased region" description="Basic and acidic residues" evidence="1">
    <location>
        <begin position="52"/>
        <end position="63"/>
    </location>
</feature>